<protein>
    <submittedName>
        <fullName evidence="3">DNA repair exonuclease SbcCD nuclease subunit</fullName>
    </submittedName>
</protein>
<dbReference type="OrthoDB" id="9773856at2"/>
<evidence type="ECO:0000313" key="4">
    <source>
        <dbReference type="Proteomes" id="UP000184245"/>
    </source>
</evidence>
<dbReference type="Pfam" id="PF00149">
    <property type="entry name" value="Metallophos"/>
    <property type="match status" value="1"/>
</dbReference>
<evidence type="ECO:0000313" key="3">
    <source>
        <dbReference type="EMBL" id="SHF52809.1"/>
    </source>
</evidence>
<organism evidence="3 4">
    <name type="scientific">Lactonifactor longoviformis DSM 17459</name>
    <dbReference type="NCBI Taxonomy" id="1122155"/>
    <lineage>
        <taxon>Bacteria</taxon>
        <taxon>Bacillati</taxon>
        <taxon>Bacillota</taxon>
        <taxon>Clostridia</taxon>
        <taxon>Eubacteriales</taxon>
        <taxon>Clostridiaceae</taxon>
        <taxon>Lactonifactor</taxon>
    </lineage>
</organism>
<dbReference type="Gene3D" id="3.60.21.10">
    <property type="match status" value="1"/>
</dbReference>
<gene>
    <name evidence="3" type="ORF">SAMN02745158_04103</name>
</gene>
<proteinExistence type="predicted"/>
<reference evidence="3 4" key="1">
    <citation type="submission" date="2016-11" db="EMBL/GenBank/DDBJ databases">
        <authorList>
            <person name="Jaros S."/>
            <person name="Januszkiewicz K."/>
            <person name="Wedrychowicz H."/>
        </authorList>
    </citation>
    <scope>NUCLEOTIDE SEQUENCE [LARGE SCALE GENOMIC DNA]</scope>
    <source>
        <strain evidence="3 4">DSM 17459</strain>
    </source>
</reference>
<dbReference type="STRING" id="1122155.SAMN02745158_04103"/>
<keyword evidence="4" id="KW-1185">Reference proteome</keyword>
<dbReference type="GO" id="GO:0004527">
    <property type="term" value="F:exonuclease activity"/>
    <property type="evidence" value="ECO:0007669"/>
    <property type="project" value="UniProtKB-KW"/>
</dbReference>
<feature type="domain" description="Calcineurin-like phosphoesterase" evidence="2">
    <location>
        <begin position="1"/>
        <end position="187"/>
    </location>
</feature>
<dbReference type="Proteomes" id="UP000184245">
    <property type="component" value="Unassembled WGS sequence"/>
</dbReference>
<evidence type="ECO:0000259" key="2">
    <source>
        <dbReference type="Pfam" id="PF00149"/>
    </source>
</evidence>
<evidence type="ECO:0000256" key="1">
    <source>
        <dbReference type="ARBA" id="ARBA00022801"/>
    </source>
</evidence>
<dbReference type="AlphaFoldDB" id="A0A1M5CDL5"/>
<dbReference type="InterPro" id="IPR004843">
    <property type="entry name" value="Calcineurin-like_PHP"/>
</dbReference>
<keyword evidence="3" id="KW-0540">Nuclease</keyword>
<dbReference type="PANTHER" id="PTHR30337">
    <property type="entry name" value="COMPONENT OF ATP-DEPENDENT DSDNA EXONUCLEASE"/>
    <property type="match status" value="1"/>
</dbReference>
<dbReference type="InterPro" id="IPR050535">
    <property type="entry name" value="DNA_Repair-Maintenance_Comp"/>
</dbReference>
<keyword evidence="1" id="KW-0378">Hydrolase</keyword>
<name>A0A1M5CDL5_9CLOT</name>
<dbReference type="InterPro" id="IPR041796">
    <property type="entry name" value="Mre11_N"/>
</dbReference>
<keyword evidence="3" id="KW-0269">Exonuclease</keyword>
<dbReference type="EMBL" id="FQVI01000038">
    <property type="protein sequence ID" value="SHF52809.1"/>
    <property type="molecule type" value="Genomic_DNA"/>
</dbReference>
<dbReference type="RefSeq" id="WP_072854629.1">
    <property type="nucleotide sequence ID" value="NZ_FQVI01000038.1"/>
</dbReference>
<accession>A0A1M5CDL5</accession>
<dbReference type="SUPFAM" id="SSF56300">
    <property type="entry name" value="Metallo-dependent phosphatases"/>
    <property type="match status" value="1"/>
</dbReference>
<dbReference type="CDD" id="cd00840">
    <property type="entry name" value="MPP_Mre11_N"/>
    <property type="match status" value="1"/>
</dbReference>
<sequence length="350" mass="40084">MKFIHIADVHLGAVPDKGYPWSEEREKEIWRSFQKVIRQVGRAEADLLLIAGDLFHRQPLKRELKEVNYLFSTIPDTKVILMAGNHDYLKKDSFYQRFPWNPNVYCLWGRECGRVCLEDLDTCIYGLSYYSQEIREPVYDLIRPVRTEGCTNILLAHGGDEHHIPIHRELLKAAGFDYVALGHIHKPGKVLGHRGAYAGALEPLDRNDTGPHGYILGECGSSGTTIQFVPFACRSYIPLIITVSEEDTQLSVEAKIRCEIQENGRDNIFQIFLEGFRDPDLEFVLPDLYKLGNIVEVLDDTQPDYDFQAIREKYGGSLIGEYVAHFMEKDRTIIENKALYYGLRALLGEE</sequence>
<dbReference type="InterPro" id="IPR029052">
    <property type="entry name" value="Metallo-depent_PP-like"/>
</dbReference>